<dbReference type="EMBL" id="BMDY01000033">
    <property type="protein sequence ID" value="GGB20186.1"/>
    <property type="molecule type" value="Genomic_DNA"/>
</dbReference>
<protein>
    <submittedName>
        <fullName evidence="1">Type VI secretion system-associated protein</fullName>
    </submittedName>
</protein>
<proteinExistence type="predicted"/>
<evidence type="ECO:0000313" key="1">
    <source>
        <dbReference type="EMBL" id="GGB20186.1"/>
    </source>
</evidence>
<sequence>MSDFCRVAWSEGMFLRPQHFQQQERSLNFQMQQSLFQQSSYYWGISELELNQALLGNGKFGFTSIKACLPDGATMISPLRDPLPEPLTLNSGVRDQLVYLVLPSEKSDGLNVSAAGSCVTRYRFVDHEVVDTNIGNDAVEVVQLAQAGFELKLESDSLSGYDTLAIAKIVEVSEEGKVTLDEKFIPACLDAQANPILQRQLSEIHGMLRQRATALAARLGAGQGSASSIADFLMLQLLNRFDALLGHIITTHGLHPERLYQELAALAGEIATFSSKQKRPPELPIYQHDELTRVFGDLMVVLNQFMSMVLEQTAVQINLEETSYGIRVAQVQDKGLLERAEFVLAVNANISADELRKRFPAQVKIGPVEHIRDLVNNQLPGIAAIGLPVAPRQIPYHAGFHYFKLDKSNDYWSRLSASGGVAIHLSGRYPDLEMQIWAISQ</sequence>
<dbReference type="NCBIfam" id="TIGR03353">
    <property type="entry name" value="VI_chp_4"/>
    <property type="match status" value="1"/>
</dbReference>
<dbReference type="PANTHER" id="PTHR35566:SF1">
    <property type="entry name" value="TYPE VI SECRETION SYSTEM BASEPLATE COMPONENT TSSK1"/>
    <property type="match status" value="1"/>
</dbReference>
<reference evidence="2" key="1">
    <citation type="journal article" date="2019" name="Int. J. Syst. Evol. Microbiol.">
        <title>The Global Catalogue of Microorganisms (GCM) 10K type strain sequencing project: providing services to taxonomists for standard genome sequencing and annotation.</title>
        <authorList>
            <consortium name="The Broad Institute Genomics Platform"/>
            <consortium name="The Broad Institute Genome Sequencing Center for Infectious Disease"/>
            <person name="Wu L."/>
            <person name="Ma J."/>
        </authorList>
    </citation>
    <scope>NUCLEOTIDE SEQUENCE [LARGE SCALE GENOMIC DNA]</scope>
    <source>
        <strain evidence="2">CGMCC 1.10131</strain>
    </source>
</reference>
<comment type="caution">
    <text evidence="1">The sequence shown here is derived from an EMBL/GenBank/DDBJ whole genome shotgun (WGS) entry which is preliminary data.</text>
</comment>
<dbReference type="RefSeq" id="WP_055733321.1">
    <property type="nucleotide sequence ID" value="NZ_BMDY01000033.1"/>
</dbReference>
<dbReference type="Proteomes" id="UP000651977">
    <property type="component" value="Unassembled WGS sequence"/>
</dbReference>
<accession>A0ABQ1I7X5</accession>
<gene>
    <name evidence="1" type="ORF">GCM10007414_37000</name>
</gene>
<dbReference type="InterPro" id="IPR010263">
    <property type="entry name" value="T6SS_TssK"/>
</dbReference>
<dbReference type="PANTHER" id="PTHR35566">
    <property type="entry name" value="BLR3599 PROTEIN"/>
    <property type="match status" value="1"/>
</dbReference>
<name>A0ABQ1I7X5_9ALTE</name>
<organism evidence="1 2">
    <name type="scientific">Agarivorans gilvus</name>
    <dbReference type="NCBI Taxonomy" id="680279"/>
    <lineage>
        <taxon>Bacteria</taxon>
        <taxon>Pseudomonadati</taxon>
        <taxon>Pseudomonadota</taxon>
        <taxon>Gammaproteobacteria</taxon>
        <taxon>Alteromonadales</taxon>
        <taxon>Alteromonadaceae</taxon>
        <taxon>Agarivorans</taxon>
    </lineage>
</organism>
<dbReference type="Pfam" id="PF05936">
    <property type="entry name" value="T6SS_VasE"/>
    <property type="match status" value="1"/>
</dbReference>
<keyword evidence="2" id="KW-1185">Reference proteome</keyword>
<evidence type="ECO:0000313" key="2">
    <source>
        <dbReference type="Proteomes" id="UP000651977"/>
    </source>
</evidence>